<proteinExistence type="predicted"/>
<dbReference type="Proteomes" id="UP000494260">
    <property type="component" value="Unassembled WGS sequence"/>
</dbReference>
<name>A0A6P2V3Z8_BURL3</name>
<evidence type="ECO:0000313" key="2">
    <source>
        <dbReference type="EMBL" id="VWC75816.1"/>
    </source>
</evidence>
<evidence type="ECO:0000313" key="3">
    <source>
        <dbReference type="Proteomes" id="UP000494260"/>
    </source>
</evidence>
<sequence length="250" mass="28164">MWGLETKDWVIVGATIAGPVLAVQAQKWVERARATAQRRDWIFTTLMGTRQARVSFDHVRALNMIDLAYYGTRILFLGWVWRNRREKAVLTAWHDYHAHLSLPVHAGRLQTEAEQRDWNGRGDELFTNLLDQLAVANSFRFERAQLKGGSYSPEAHGTVELQQQAIRHLAIEVLAGNKPLSMDVKAWPIDAAVADQQRAMQAELVQNQREMMADFKLILERLTEHAVAPRAEAAAPPAELRAAEVAGAAR</sequence>
<protein>
    <recommendedName>
        <fullName evidence="1">DUF6680 domain-containing protein</fullName>
    </recommendedName>
</protein>
<accession>A0A6P2V3Z8</accession>
<evidence type="ECO:0000259" key="1">
    <source>
        <dbReference type="Pfam" id="PF20385"/>
    </source>
</evidence>
<feature type="domain" description="DUF6680" evidence="1">
    <location>
        <begin position="5"/>
        <end position="186"/>
    </location>
</feature>
<dbReference type="InterPro" id="IPR046502">
    <property type="entry name" value="DUF6680"/>
</dbReference>
<dbReference type="AlphaFoldDB" id="A0A6P2V3Z8"/>
<gene>
    <name evidence="2" type="ORF">BLA18109_02885</name>
</gene>
<dbReference type="RefSeq" id="WP_368040844.1">
    <property type="nucleotide sequence ID" value="NZ_CABVQH010000008.1"/>
</dbReference>
<reference evidence="2 3" key="1">
    <citation type="submission" date="2019-09" db="EMBL/GenBank/DDBJ databases">
        <authorList>
            <person name="Depoorter E."/>
        </authorList>
    </citation>
    <scope>NUCLEOTIDE SEQUENCE [LARGE SCALE GENOMIC DNA]</scope>
    <source>
        <strain evidence="2">R-18109</strain>
    </source>
</reference>
<dbReference type="EMBL" id="CABVQH010000008">
    <property type="protein sequence ID" value="VWC75816.1"/>
    <property type="molecule type" value="Genomic_DNA"/>
</dbReference>
<organism evidence="2 3">
    <name type="scientific">Burkholderia lata (strain ATCC 17760 / DSM 23089 / LMG 22485 / NCIMB 9086 / R18194 / 383)</name>
    <dbReference type="NCBI Taxonomy" id="482957"/>
    <lineage>
        <taxon>Bacteria</taxon>
        <taxon>Pseudomonadati</taxon>
        <taxon>Pseudomonadota</taxon>
        <taxon>Betaproteobacteria</taxon>
        <taxon>Burkholderiales</taxon>
        <taxon>Burkholderiaceae</taxon>
        <taxon>Burkholderia</taxon>
        <taxon>Burkholderia cepacia complex</taxon>
    </lineage>
</organism>
<dbReference type="Pfam" id="PF20385">
    <property type="entry name" value="DUF6680"/>
    <property type="match status" value="1"/>
</dbReference>